<gene>
    <name evidence="1" type="ORF">H9Y04_35210</name>
</gene>
<accession>A0ABR7STU7</accession>
<comment type="caution">
    <text evidence="1">The sequence shown here is derived from an EMBL/GenBank/DDBJ whole genome shotgun (WGS) entry which is preliminary data.</text>
</comment>
<sequence length="77" mass="8545">MSTTRTGTPGVDFLAVERAVNGDRPLPQLNHAEQQLAARLMTGQECTLTVIAARLGTDERTVARWRAAWKKEQVEQP</sequence>
<dbReference type="EMBL" id="JACTVJ010000021">
    <property type="protein sequence ID" value="MBC9717793.1"/>
    <property type="molecule type" value="Genomic_DNA"/>
</dbReference>
<reference evidence="1 2" key="1">
    <citation type="submission" date="2020-08" db="EMBL/GenBank/DDBJ databases">
        <title>Genemic of Streptomyces polyaspartic.</title>
        <authorList>
            <person name="Liu W."/>
        </authorList>
    </citation>
    <scope>NUCLEOTIDE SEQUENCE [LARGE SCALE GENOMIC DNA]</scope>
    <source>
        <strain evidence="1 2">TRM66268-LWL</strain>
    </source>
</reference>
<dbReference type="RefSeq" id="WP_187818239.1">
    <property type="nucleotide sequence ID" value="NZ_JACTVJ010000021.1"/>
</dbReference>
<organism evidence="1 2">
    <name type="scientific">Streptomyces polyasparticus</name>
    <dbReference type="NCBI Taxonomy" id="2767826"/>
    <lineage>
        <taxon>Bacteria</taxon>
        <taxon>Bacillati</taxon>
        <taxon>Actinomycetota</taxon>
        <taxon>Actinomycetes</taxon>
        <taxon>Kitasatosporales</taxon>
        <taxon>Streptomycetaceae</taxon>
        <taxon>Streptomyces</taxon>
    </lineage>
</organism>
<dbReference type="Pfam" id="PF13384">
    <property type="entry name" value="HTH_23"/>
    <property type="match status" value="1"/>
</dbReference>
<evidence type="ECO:0000313" key="1">
    <source>
        <dbReference type="EMBL" id="MBC9717793.1"/>
    </source>
</evidence>
<protein>
    <recommendedName>
        <fullName evidence="3">Helix-turn-helix domain-containing protein</fullName>
    </recommendedName>
</protein>
<keyword evidence="2" id="KW-1185">Reference proteome</keyword>
<proteinExistence type="predicted"/>
<evidence type="ECO:0008006" key="3">
    <source>
        <dbReference type="Google" id="ProtNLM"/>
    </source>
</evidence>
<evidence type="ECO:0000313" key="2">
    <source>
        <dbReference type="Proteomes" id="UP000642284"/>
    </source>
</evidence>
<name>A0ABR7STU7_9ACTN</name>
<dbReference type="Proteomes" id="UP000642284">
    <property type="component" value="Unassembled WGS sequence"/>
</dbReference>